<dbReference type="STRING" id="1963862.B4O97_09430"/>
<dbReference type="OrthoDB" id="34150at2"/>
<protein>
    <recommendedName>
        <fullName evidence="3">HTH araC/xylS-type domain-containing protein</fullName>
    </recommendedName>
</protein>
<evidence type="ECO:0000256" key="2">
    <source>
        <dbReference type="ARBA" id="ARBA00023163"/>
    </source>
</evidence>
<evidence type="ECO:0000259" key="3">
    <source>
        <dbReference type="PROSITE" id="PS01124"/>
    </source>
</evidence>
<dbReference type="RefSeq" id="WP_083050328.1">
    <property type="nucleotide sequence ID" value="NZ_MWQY01000009.1"/>
</dbReference>
<evidence type="ECO:0000313" key="5">
    <source>
        <dbReference type="Proteomes" id="UP000192343"/>
    </source>
</evidence>
<dbReference type="Gene3D" id="1.10.10.60">
    <property type="entry name" value="Homeodomain-like"/>
    <property type="match status" value="2"/>
</dbReference>
<proteinExistence type="predicted"/>
<dbReference type="PANTHER" id="PTHR43436">
    <property type="entry name" value="ARAC-FAMILY TRANSCRIPTIONAL REGULATOR"/>
    <property type="match status" value="1"/>
</dbReference>
<dbReference type="GO" id="GO:0043565">
    <property type="term" value="F:sequence-specific DNA binding"/>
    <property type="evidence" value="ECO:0007669"/>
    <property type="project" value="InterPro"/>
</dbReference>
<name>A0A1Y1RZM8_9SPIO</name>
<dbReference type="PANTHER" id="PTHR43436:SF2">
    <property type="entry name" value="ARAC_XYLS FAMILY TRANSCRIPTIONAL REGULATOR"/>
    <property type="match status" value="1"/>
</dbReference>
<dbReference type="SUPFAM" id="SSF46689">
    <property type="entry name" value="Homeodomain-like"/>
    <property type="match status" value="2"/>
</dbReference>
<keyword evidence="2" id="KW-0804">Transcription</keyword>
<gene>
    <name evidence="4" type="ORF">B4O97_09430</name>
</gene>
<dbReference type="Proteomes" id="UP000192343">
    <property type="component" value="Unassembled WGS sequence"/>
</dbReference>
<feature type="domain" description="HTH araC/xylS-type" evidence="3">
    <location>
        <begin position="192"/>
        <end position="290"/>
    </location>
</feature>
<dbReference type="AlphaFoldDB" id="A0A1Y1RZM8"/>
<sequence>MNTTILTMKDILLEKLPAEGIIETGIKGVGLFRRDNPYKKRPQLYNPQIILLVQGKKNIYLGDKTFVYDPQHYYVQTVPLPVECEAVIEEGKPMLGMVIMIDPQTIGEILFEMDTEIPPATRKMRNSLYNASMSDAITDAALRLLKTLDSKNETRVLGPIFLKEILFKIISGENGEILRELAINNRGFYQISRVISKIHENYSRPIEIQALAREAGMSSTAFHASFKAMTSTSPLQYIKNIRLHKAKEIIQNEGEKANAAAMRVGYESSSQFSREYKRTFGTTPAKDRQTGSVY</sequence>
<dbReference type="InterPro" id="IPR009057">
    <property type="entry name" value="Homeodomain-like_sf"/>
</dbReference>
<organism evidence="4 5">
    <name type="scientific">Marispirochaeta aestuarii</name>
    <dbReference type="NCBI Taxonomy" id="1963862"/>
    <lineage>
        <taxon>Bacteria</taxon>
        <taxon>Pseudomonadati</taxon>
        <taxon>Spirochaetota</taxon>
        <taxon>Spirochaetia</taxon>
        <taxon>Spirochaetales</taxon>
        <taxon>Spirochaetaceae</taxon>
        <taxon>Marispirochaeta</taxon>
    </lineage>
</organism>
<dbReference type="InterPro" id="IPR009594">
    <property type="entry name" value="Tscrpt_reg_HTH_AraC_N"/>
</dbReference>
<dbReference type="Pfam" id="PF12833">
    <property type="entry name" value="HTH_18"/>
    <property type="match status" value="1"/>
</dbReference>
<dbReference type="Pfam" id="PF06719">
    <property type="entry name" value="AraC_N"/>
    <property type="match status" value="1"/>
</dbReference>
<comment type="caution">
    <text evidence="4">The sequence shown here is derived from an EMBL/GenBank/DDBJ whole genome shotgun (WGS) entry which is preliminary data.</text>
</comment>
<evidence type="ECO:0000256" key="1">
    <source>
        <dbReference type="ARBA" id="ARBA00023015"/>
    </source>
</evidence>
<dbReference type="GO" id="GO:0003700">
    <property type="term" value="F:DNA-binding transcription factor activity"/>
    <property type="evidence" value="ECO:0007669"/>
    <property type="project" value="InterPro"/>
</dbReference>
<keyword evidence="1" id="KW-0805">Transcription regulation</keyword>
<evidence type="ECO:0000313" key="4">
    <source>
        <dbReference type="EMBL" id="ORC35383.1"/>
    </source>
</evidence>
<keyword evidence="5" id="KW-1185">Reference proteome</keyword>
<dbReference type="InterPro" id="IPR018060">
    <property type="entry name" value="HTH_AraC"/>
</dbReference>
<dbReference type="SMART" id="SM00342">
    <property type="entry name" value="HTH_ARAC"/>
    <property type="match status" value="1"/>
</dbReference>
<dbReference type="EMBL" id="MWQY01000009">
    <property type="protein sequence ID" value="ORC35383.1"/>
    <property type="molecule type" value="Genomic_DNA"/>
</dbReference>
<reference evidence="4 5" key="1">
    <citation type="submission" date="2017-03" db="EMBL/GenBank/DDBJ databases">
        <title>Draft Genome sequence of Marispirochaeta sp. strain JC444.</title>
        <authorList>
            <person name="Shivani Y."/>
            <person name="Subhash Y."/>
            <person name="Sasikala C."/>
            <person name="Ramana C."/>
        </authorList>
    </citation>
    <scope>NUCLEOTIDE SEQUENCE [LARGE SCALE GENOMIC DNA]</scope>
    <source>
        <strain evidence="4 5">JC444</strain>
    </source>
</reference>
<accession>A0A1Y1RZM8</accession>
<dbReference type="PROSITE" id="PS01124">
    <property type="entry name" value="HTH_ARAC_FAMILY_2"/>
    <property type="match status" value="1"/>
</dbReference>